<organism evidence="5 6">
    <name type="scientific">Clostridium punense</name>
    <dbReference type="NCBI Taxonomy" id="1054297"/>
    <lineage>
        <taxon>Bacteria</taxon>
        <taxon>Bacillati</taxon>
        <taxon>Bacillota</taxon>
        <taxon>Clostridia</taxon>
        <taxon>Eubacteriales</taxon>
        <taxon>Clostridiaceae</taxon>
        <taxon>Clostridium</taxon>
    </lineage>
</organism>
<dbReference type="SFLD" id="SFLDG01129">
    <property type="entry name" value="C1.5:_HAD__Beta-PGM__Phosphata"/>
    <property type="match status" value="1"/>
</dbReference>
<proteinExistence type="predicted"/>
<dbReference type="InterPro" id="IPR051400">
    <property type="entry name" value="HAD-like_hydrolase"/>
</dbReference>
<keyword evidence="6" id="KW-1185">Reference proteome</keyword>
<reference evidence="5 6" key="1">
    <citation type="submission" date="2021-03" db="EMBL/GenBank/DDBJ databases">
        <title>Genomic Encyclopedia of Type Strains, Phase IV (KMG-IV): sequencing the most valuable type-strain genomes for metagenomic binning, comparative biology and taxonomic classification.</title>
        <authorList>
            <person name="Goeker M."/>
        </authorList>
    </citation>
    <scope>NUCLEOTIDE SEQUENCE [LARGE SCALE GENOMIC DNA]</scope>
    <source>
        <strain evidence="5 6">DSM 28650</strain>
    </source>
</reference>
<dbReference type="PRINTS" id="PR00413">
    <property type="entry name" value="HADHALOGNASE"/>
</dbReference>
<dbReference type="InterPro" id="IPR023214">
    <property type="entry name" value="HAD_sf"/>
</dbReference>
<dbReference type="Gene3D" id="3.40.50.1000">
    <property type="entry name" value="HAD superfamily/HAD-like"/>
    <property type="match status" value="1"/>
</dbReference>
<evidence type="ECO:0000256" key="2">
    <source>
        <dbReference type="ARBA" id="ARBA00022723"/>
    </source>
</evidence>
<comment type="cofactor">
    <cofactor evidence="1">
        <name>Mg(2+)</name>
        <dbReference type="ChEBI" id="CHEBI:18420"/>
    </cofactor>
</comment>
<sequence>MFFDTILFDLDDTLHDRKKSLCKFIDLFILEYSHALPYDSKLIMKEVFLKIDWQGYRPREEMFKELQSRILWRYKPSLKELVDFWNKEFPKCAEPMANVDKVLDFCIQENIKMGMITNGYSDFQNRKIDKLNLRKYMKAIIISEEVNVTKPNPEIFHLALSKINSNSKTTLFVGDNPLCDIKGAIDGGLTSVWLSGGQVWEIKQYVPKYIINNISELMNIWSK</sequence>
<evidence type="ECO:0000256" key="4">
    <source>
        <dbReference type="ARBA" id="ARBA00022842"/>
    </source>
</evidence>
<keyword evidence="4" id="KW-0460">Magnesium</keyword>
<dbReference type="GO" id="GO:0016787">
    <property type="term" value="F:hydrolase activity"/>
    <property type="evidence" value="ECO:0007669"/>
    <property type="project" value="UniProtKB-KW"/>
</dbReference>
<evidence type="ECO:0000313" key="6">
    <source>
        <dbReference type="Proteomes" id="UP001519308"/>
    </source>
</evidence>
<comment type="caution">
    <text evidence="5">The sequence shown here is derived from an EMBL/GenBank/DDBJ whole genome shotgun (WGS) entry which is preliminary data.</text>
</comment>
<dbReference type="PANTHER" id="PTHR46470:SF2">
    <property type="entry name" value="GLYCERALDEHYDE 3-PHOSPHATE PHOSPHATASE"/>
    <property type="match status" value="1"/>
</dbReference>
<evidence type="ECO:0000256" key="1">
    <source>
        <dbReference type="ARBA" id="ARBA00001946"/>
    </source>
</evidence>
<evidence type="ECO:0000313" key="5">
    <source>
        <dbReference type="EMBL" id="MBP2024055.1"/>
    </source>
</evidence>
<dbReference type="Gene3D" id="1.10.150.520">
    <property type="match status" value="1"/>
</dbReference>
<dbReference type="SFLD" id="SFLDS00003">
    <property type="entry name" value="Haloacid_Dehalogenase"/>
    <property type="match status" value="1"/>
</dbReference>
<dbReference type="EMBL" id="JAGGLL010000047">
    <property type="protein sequence ID" value="MBP2024055.1"/>
    <property type="molecule type" value="Genomic_DNA"/>
</dbReference>
<dbReference type="Pfam" id="PF13419">
    <property type="entry name" value="HAD_2"/>
    <property type="match status" value="1"/>
</dbReference>
<gene>
    <name evidence="5" type="ORF">J2Z44_003905</name>
</gene>
<keyword evidence="3 5" id="KW-0378">Hydrolase</keyword>
<dbReference type="InterPro" id="IPR006439">
    <property type="entry name" value="HAD-SF_hydro_IA"/>
</dbReference>
<keyword evidence="2" id="KW-0479">Metal-binding</keyword>
<dbReference type="RefSeq" id="WP_021284715.1">
    <property type="nucleotide sequence ID" value="NZ_JAGGLL010000047.1"/>
</dbReference>
<protein>
    <submittedName>
        <fullName evidence="5">Hydrolase of the HAD superfamily</fullName>
    </submittedName>
</protein>
<name>A0ABS4K8E8_9CLOT</name>
<dbReference type="PANTHER" id="PTHR46470">
    <property type="entry name" value="N-ACYLNEURAMINATE-9-PHOSPHATASE"/>
    <property type="match status" value="1"/>
</dbReference>
<dbReference type="InterPro" id="IPR036412">
    <property type="entry name" value="HAD-like_sf"/>
</dbReference>
<dbReference type="NCBIfam" id="TIGR01549">
    <property type="entry name" value="HAD-SF-IA-v1"/>
    <property type="match status" value="1"/>
</dbReference>
<dbReference type="InterPro" id="IPR041492">
    <property type="entry name" value="HAD_2"/>
</dbReference>
<dbReference type="Proteomes" id="UP001519308">
    <property type="component" value="Unassembled WGS sequence"/>
</dbReference>
<dbReference type="SUPFAM" id="SSF56784">
    <property type="entry name" value="HAD-like"/>
    <property type="match status" value="1"/>
</dbReference>
<evidence type="ECO:0000256" key="3">
    <source>
        <dbReference type="ARBA" id="ARBA00022801"/>
    </source>
</evidence>
<accession>A0ABS4K8E8</accession>